<evidence type="ECO:0000313" key="2">
    <source>
        <dbReference type="Proteomes" id="UP000828251"/>
    </source>
</evidence>
<protein>
    <submittedName>
        <fullName evidence="1">Uncharacterized protein</fullName>
    </submittedName>
</protein>
<proteinExistence type="predicted"/>
<organism evidence="1 2">
    <name type="scientific">Gossypium stocksii</name>
    <dbReference type="NCBI Taxonomy" id="47602"/>
    <lineage>
        <taxon>Eukaryota</taxon>
        <taxon>Viridiplantae</taxon>
        <taxon>Streptophyta</taxon>
        <taxon>Embryophyta</taxon>
        <taxon>Tracheophyta</taxon>
        <taxon>Spermatophyta</taxon>
        <taxon>Magnoliopsida</taxon>
        <taxon>eudicotyledons</taxon>
        <taxon>Gunneridae</taxon>
        <taxon>Pentapetalae</taxon>
        <taxon>rosids</taxon>
        <taxon>malvids</taxon>
        <taxon>Malvales</taxon>
        <taxon>Malvaceae</taxon>
        <taxon>Malvoideae</taxon>
        <taxon>Gossypium</taxon>
    </lineage>
</organism>
<sequence>MGKGDASNKNMVNVPAGYERVAATPKFKRCKVSVVWDFLPRCGRWIASNFRLNRQIAVNQSSQGKCGQSF</sequence>
<gene>
    <name evidence="1" type="ORF">J1N35_013954</name>
</gene>
<comment type="caution">
    <text evidence="1">The sequence shown here is derived from an EMBL/GenBank/DDBJ whole genome shotgun (WGS) entry which is preliminary data.</text>
</comment>
<evidence type="ECO:0000313" key="1">
    <source>
        <dbReference type="EMBL" id="KAH1097033.1"/>
    </source>
</evidence>
<dbReference type="Proteomes" id="UP000828251">
    <property type="component" value="Unassembled WGS sequence"/>
</dbReference>
<name>A0A9D3VUP2_9ROSI</name>
<keyword evidence="2" id="KW-1185">Reference proteome</keyword>
<dbReference type="AlphaFoldDB" id="A0A9D3VUP2"/>
<reference evidence="1 2" key="1">
    <citation type="journal article" date="2021" name="Plant Biotechnol. J.">
        <title>Multi-omics assisted identification of the key and species-specific regulatory components of drought-tolerant mechanisms in Gossypium stocksii.</title>
        <authorList>
            <person name="Yu D."/>
            <person name="Ke L."/>
            <person name="Zhang D."/>
            <person name="Wu Y."/>
            <person name="Sun Y."/>
            <person name="Mei J."/>
            <person name="Sun J."/>
            <person name="Sun Y."/>
        </authorList>
    </citation>
    <scope>NUCLEOTIDE SEQUENCE [LARGE SCALE GENOMIC DNA]</scope>
    <source>
        <strain evidence="2">cv. E1</strain>
        <tissue evidence="1">Leaf</tissue>
    </source>
</reference>
<feature type="non-terminal residue" evidence="1">
    <location>
        <position position="70"/>
    </location>
</feature>
<accession>A0A9D3VUP2</accession>
<dbReference type="EMBL" id="JAIQCV010000005">
    <property type="protein sequence ID" value="KAH1097033.1"/>
    <property type="molecule type" value="Genomic_DNA"/>
</dbReference>